<evidence type="ECO:0000256" key="1">
    <source>
        <dbReference type="SAM" id="Coils"/>
    </source>
</evidence>
<dbReference type="PROSITE" id="PS51257">
    <property type="entry name" value="PROKAR_LIPOPROTEIN"/>
    <property type="match status" value="1"/>
</dbReference>
<name>A0ABX7NVH0_9BACT</name>
<evidence type="ECO:0000313" key="3">
    <source>
        <dbReference type="EMBL" id="QSQ22401.1"/>
    </source>
</evidence>
<reference evidence="3 4" key="1">
    <citation type="submission" date="2021-02" db="EMBL/GenBank/DDBJ databases">
        <title>De Novo genome assembly of isolated myxobacteria.</title>
        <authorList>
            <person name="Stevens D.C."/>
        </authorList>
    </citation>
    <scope>NUCLEOTIDE SEQUENCE [LARGE SCALE GENOMIC DNA]</scope>
    <source>
        <strain evidence="4">SCPEA02</strain>
    </source>
</reference>
<organism evidence="3 4">
    <name type="scientific">Pyxidicoccus parkwayensis</name>
    <dbReference type="NCBI Taxonomy" id="2813578"/>
    <lineage>
        <taxon>Bacteria</taxon>
        <taxon>Pseudomonadati</taxon>
        <taxon>Myxococcota</taxon>
        <taxon>Myxococcia</taxon>
        <taxon>Myxococcales</taxon>
        <taxon>Cystobacterineae</taxon>
        <taxon>Myxococcaceae</taxon>
        <taxon>Pyxidicoccus</taxon>
    </lineage>
</organism>
<feature type="chain" id="PRO_5046484323" description="Ig-like domain-containing protein" evidence="2">
    <location>
        <begin position="20"/>
        <end position="816"/>
    </location>
</feature>
<keyword evidence="2" id="KW-0732">Signal</keyword>
<keyword evidence="1" id="KW-0175">Coiled coil</keyword>
<proteinExistence type="predicted"/>
<feature type="coiled-coil region" evidence="1">
    <location>
        <begin position="499"/>
        <end position="526"/>
    </location>
</feature>
<keyword evidence="4" id="KW-1185">Reference proteome</keyword>
<gene>
    <name evidence="3" type="ORF">JY651_46035</name>
</gene>
<protein>
    <recommendedName>
        <fullName evidence="5">Ig-like domain-containing protein</fullName>
    </recommendedName>
</protein>
<evidence type="ECO:0000313" key="4">
    <source>
        <dbReference type="Proteomes" id="UP000662747"/>
    </source>
</evidence>
<evidence type="ECO:0000256" key="2">
    <source>
        <dbReference type="SAM" id="SignalP"/>
    </source>
</evidence>
<sequence length="816" mass="88716">MGSRPTLSLCLLPLLVALAACSDSKKDRDDSDNPDANNDKVDRIVLTPDQVFLWTGEHYTLAAFAYDKDGKLLKDVTFTWSGTNSTVTSVQDGRVQAVASGVSLVTASAGGAKSTPVAMLVVDAPESVGTSDEYIATAAAAGLLTPAEALTYRVQAAFSDPSLPVQYKGRSSGAFETEALQDAIDQYDTLPAEAKAVLDPYLVPPADGASWLAPPGGGQGLGGGRPTCKASTDGWDFVNNTQAKVNVWYQFTIPGQKRKATVVSEAIEKDIWPKLIGTLGFPEPLSDSDSACPLYSPKLDVFLVRNVDFRGLTVPEFGKPYQSSVFIMLDESLSDDELKASAAHEMMHAIHWAYRTKSFQVSYGWIRDAVANWAIDAVYGKTLQLEQDFATCYLSTPELPLQDRSKGHCDSSKSGAERDYGAYLWFQYVANTLGPSTVKSILAATQSVDTGVEAIDNIVPGGFQKHWPLFGKMLWNDAPVDSKPASFTTWDALNKVVDRVDLSGDLAGAAEKKDELESELKNLSHRVYHFDFQSADTRSVLFYNGFFEPKKAGKHLKVQAMWMDSASKWQEEDWSDYEYVGLCRDMKDQRAQHLVIILSNAETEPGGSVTAARTPYLKRNNIGCWKVEGTVTALEKQPSWTGMGRKGDTAVAFEVDSSATKLDFKHPLFPDTLRVGTSLLMTPSGSFSFEVAYGEGPCSNSFGPANFVLQPLSGFMKTNPFPELHSPDAAVTSWLNQPARAYVAALVDNSSVAELVSGKDCQSPLYSVTGGLLTTNDVKNDVYVNPPIVLPDGRFVKSFSESGFTFNWSFTSQAQP</sequence>
<dbReference type="Proteomes" id="UP000662747">
    <property type="component" value="Chromosome"/>
</dbReference>
<accession>A0ABX7NVH0</accession>
<dbReference type="EMBL" id="CP071090">
    <property type="protein sequence ID" value="QSQ22401.1"/>
    <property type="molecule type" value="Genomic_DNA"/>
</dbReference>
<evidence type="ECO:0008006" key="5">
    <source>
        <dbReference type="Google" id="ProtNLM"/>
    </source>
</evidence>
<dbReference type="RefSeq" id="WP_206723978.1">
    <property type="nucleotide sequence ID" value="NZ_CP071090.1"/>
</dbReference>
<feature type="signal peptide" evidence="2">
    <location>
        <begin position="1"/>
        <end position="19"/>
    </location>
</feature>
<dbReference type="Gene3D" id="2.60.40.1080">
    <property type="match status" value="1"/>
</dbReference>